<evidence type="ECO:0000256" key="8">
    <source>
        <dbReference type="SAM" id="Phobius"/>
    </source>
</evidence>
<comment type="similarity">
    <text evidence="2">Belongs to the concentrative nucleoside transporter (CNT) (TC 2.A.41) family.</text>
</comment>
<keyword evidence="13" id="KW-1185">Reference proteome</keyword>
<comment type="subcellular location">
    <subcellularLocation>
        <location evidence="1">Cell membrane</location>
        <topology evidence="1">Multi-pass membrane protein</topology>
    </subcellularLocation>
</comment>
<evidence type="ECO:0000256" key="5">
    <source>
        <dbReference type="ARBA" id="ARBA00022989"/>
    </source>
</evidence>
<dbReference type="InterPro" id="IPR011657">
    <property type="entry name" value="CNT_C_dom"/>
</dbReference>
<evidence type="ECO:0000313" key="13">
    <source>
        <dbReference type="Proteomes" id="UP001497497"/>
    </source>
</evidence>
<dbReference type="InterPro" id="IPR008276">
    <property type="entry name" value="C_nuclsd_transpt"/>
</dbReference>
<evidence type="ECO:0000256" key="3">
    <source>
        <dbReference type="ARBA" id="ARBA00022475"/>
    </source>
</evidence>
<feature type="transmembrane region" description="Helical" evidence="8">
    <location>
        <begin position="260"/>
        <end position="279"/>
    </location>
</feature>
<protein>
    <recommendedName>
        <fullName evidence="14">Solute carrier family 28 member 3</fullName>
    </recommendedName>
</protein>
<evidence type="ECO:0000259" key="11">
    <source>
        <dbReference type="Pfam" id="PF07670"/>
    </source>
</evidence>
<dbReference type="AlphaFoldDB" id="A0AAV2ICM2"/>
<proteinExistence type="inferred from homology"/>
<dbReference type="EMBL" id="CAXITT010000538">
    <property type="protein sequence ID" value="CAL1543285.1"/>
    <property type="molecule type" value="Genomic_DNA"/>
</dbReference>
<keyword evidence="5 8" id="KW-1133">Transmembrane helix</keyword>
<feature type="transmembrane region" description="Helical" evidence="8">
    <location>
        <begin position="558"/>
        <end position="579"/>
    </location>
</feature>
<evidence type="ECO:0000256" key="2">
    <source>
        <dbReference type="ARBA" id="ARBA00009033"/>
    </source>
</evidence>
<comment type="caution">
    <text evidence="12">The sequence shown here is derived from an EMBL/GenBank/DDBJ whole genome shotgun (WGS) entry which is preliminary data.</text>
</comment>
<feature type="region of interest" description="Disordered" evidence="7">
    <location>
        <begin position="24"/>
        <end position="51"/>
    </location>
</feature>
<feature type="domain" description="Concentrative nucleoside transporter N-terminal" evidence="9">
    <location>
        <begin position="183"/>
        <end position="255"/>
    </location>
</feature>
<feature type="transmembrane region" description="Helical" evidence="8">
    <location>
        <begin position="78"/>
        <end position="100"/>
    </location>
</feature>
<keyword evidence="6 8" id="KW-0472">Membrane</keyword>
<accession>A0AAV2ICM2</accession>
<evidence type="ECO:0008006" key="14">
    <source>
        <dbReference type="Google" id="ProtNLM"/>
    </source>
</evidence>
<evidence type="ECO:0000256" key="7">
    <source>
        <dbReference type="SAM" id="MobiDB-lite"/>
    </source>
</evidence>
<keyword evidence="4 8" id="KW-0812">Transmembrane</keyword>
<feature type="transmembrane region" description="Helical" evidence="8">
    <location>
        <begin position="341"/>
        <end position="359"/>
    </location>
</feature>
<evidence type="ECO:0000313" key="12">
    <source>
        <dbReference type="EMBL" id="CAL1543285.1"/>
    </source>
</evidence>
<feature type="transmembrane region" description="Helical" evidence="8">
    <location>
        <begin position="178"/>
        <end position="194"/>
    </location>
</feature>
<dbReference type="PANTHER" id="PTHR10590">
    <property type="entry name" value="SODIUM/NUCLEOSIDE COTRANSPORTER"/>
    <property type="match status" value="1"/>
</dbReference>
<feature type="transmembrane region" description="Helical" evidence="8">
    <location>
        <begin position="206"/>
        <end position="223"/>
    </location>
</feature>
<dbReference type="GO" id="GO:0005886">
    <property type="term" value="C:plasma membrane"/>
    <property type="evidence" value="ECO:0007669"/>
    <property type="project" value="UniProtKB-SubCell"/>
</dbReference>
<evidence type="ECO:0000256" key="4">
    <source>
        <dbReference type="ARBA" id="ARBA00022692"/>
    </source>
</evidence>
<feature type="transmembrane region" description="Helical" evidence="8">
    <location>
        <begin position="591"/>
        <end position="613"/>
    </location>
</feature>
<feature type="transmembrane region" description="Helical" evidence="8">
    <location>
        <begin position="106"/>
        <end position="128"/>
    </location>
</feature>
<evidence type="ECO:0000256" key="6">
    <source>
        <dbReference type="ARBA" id="ARBA00023136"/>
    </source>
</evidence>
<dbReference type="PANTHER" id="PTHR10590:SF4">
    <property type="entry name" value="SOLUTE CARRIER FAMILY 28 MEMBER 3"/>
    <property type="match status" value="1"/>
</dbReference>
<dbReference type="GO" id="GO:0005415">
    <property type="term" value="F:nucleoside:sodium symporter activity"/>
    <property type="evidence" value="ECO:0007669"/>
    <property type="project" value="TreeGrafter"/>
</dbReference>
<dbReference type="Pfam" id="PF07670">
    <property type="entry name" value="Gate"/>
    <property type="match status" value="1"/>
</dbReference>
<dbReference type="InterPro" id="IPR002668">
    <property type="entry name" value="CNT_N_dom"/>
</dbReference>
<dbReference type="Proteomes" id="UP001497497">
    <property type="component" value="Unassembled WGS sequence"/>
</dbReference>
<feature type="domain" description="Concentrative nucleoside transporter C-terminal" evidence="10">
    <location>
        <begin position="365"/>
        <end position="610"/>
    </location>
</feature>
<feature type="transmembrane region" description="Helical" evidence="8">
    <location>
        <begin position="149"/>
        <end position="172"/>
    </location>
</feature>
<gene>
    <name evidence="12" type="ORF">GSLYS_00016819001</name>
</gene>
<feature type="transmembrane region" description="Helical" evidence="8">
    <location>
        <begin position="418"/>
        <end position="439"/>
    </location>
</feature>
<dbReference type="Pfam" id="PF01773">
    <property type="entry name" value="Nucleos_tra2_N"/>
    <property type="match status" value="1"/>
</dbReference>
<sequence length="614" mass="67581">MAQVKQNDDVTQSPHAVELQLMADGIPPAPSSDSPELERLSDSDDDESAPQDVSTCCAKWYFLRRRLYRKLTEKLNGCLRAGILVLCLCLFMAYFSYAMYRHHDSSSIVGLVVITVIASTVLVVRGVSRYEPLARINKFFMSHSRASRNLKRCVTFACVTTTCVTLVTEVILVRPENLVSLTGIAAIFLIFLMTSTHPHMISWQPVLSGFFLQYVLALAILRVPAVHSVFLWCGDVITLLVTFSKKGGEFIFGDLYRNNGFIFHFIPLVAFIIPLLAILEHLGVLDALLKIVGRFLAFCTGASPPEALNASANIFMGPIDSIMIIRPYLKDVTPSELHCLMANGMSTVTGSIMGVYIAFGISPDHLLAASVMSAPAALAVAKLAVPETRRRKDDGVAGEMLSHTTRYRSVMDAASSGAIASLALAGAVIANVTAVSSFIEMTNACLRWLGGLVDIRDFTLQRICSYLFYPLALALGVDSRDGRTVAELLGIKVFINEVIAYAKLGEYKVNRLKFDDYLSRNFTEWSVDDMTRDVFLTGWNETLKEGFISVRSEIITTYALCGFANFVSVGIIIGCYIVLVPHRKMVVFQYVLRSMFVGHCASFLTACIAGMFLS</sequence>
<dbReference type="InterPro" id="IPR011642">
    <property type="entry name" value="Gate_dom"/>
</dbReference>
<dbReference type="Pfam" id="PF07662">
    <property type="entry name" value="Nucleos_tra2_C"/>
    <property type="match status" value="1"/>
</dbReference>
<reference evidence="12 13" key="1">
    <citation type="submission" date="2024-04" db="EMBL/GenBank/DDBJ databases">
        <authorList>
            <consortium name="Genoscope - CEA"/>
            <person name="William W."/>
        </authorList>
    </citation>
    <scope>NUCLEOTIDE SEQUENCE [LARGE SCALE GENOMIC DNA]</scope>
</reference>
<feature type="domain" description="Nucleoside transporter/FeoB GTPase Gate" evidence="11">
    <location>
        <begin position="263"/>
        <end position="360"/>
    </location>
</feature>
<evidence type="ECO:0000256" key="1">
    <source>
        <dbReference type="ARBA" id="ARBA00004651"/>
    </source>
</evidence>
<evidence type="ECO:0000259" key="10">
    <source>
        <dbReference type="Pfam" id="PF07662"/>
    </source>
</evidence>
<name>A0AAV2ICM2_LYMST</name>
<organism evidence="12 13">
    <name type="scientific">Lymnaea stagnalis</name>
    <name type="common">Great pond snail</name>
    <name type="synonym">Helix stagnalis</name>
    <dbReference type="NCBI Taxonomy" id="6523"/>
    <lineage>
        <taxon>Eukaryota</taxon>
        <taxon>Metazoa</taxon>
        <taxon>Spiralia</taxon>
        <taxon>Lophotrochozoa</taxon>
        <taxon>Mollusca</taxon>
        <taxon>Gastropoda</taxon>
        <taxon>Heterobranchia</taxon>
        <taxon>Euthyneura</taxon>
        <taxon>Panpulmonata</taxon>
        <taxon>Hygrophila</taxon>
        <taxon>Lymnaeoidea</taxon>
        <taxon>Lymnaeidae</taxon>
        <taxon>Lymnaea</taxon>
    </lineage>
</organism>
<evidence type="ECO:0000259" key="9">
    <source>
        <dbReference type="Pfam" id="PF01773"/>
    </source>
</evidence>
<keyword evidence="3" id="KW-1003">Cell membrane</keyword>